<comment type="caution">
    <text evidence="8">The sequence shown here is derived from an EMBL/GenBank/DDBJ whole genome shotgun (WGS) entry which is preliminary data.</text>
</comment>
<evidence type="ECO:0000256" key="5">
    <source>
        <dbReference type="ARBA" id="ARBA00022964"/>
    </source>
</evidence>
<keyword evidence="5" id="KW-0223">Dioxygenase</keyword>
<dbReference type="GO" id="GO:0051213">
    <property type="term" value="F:dioxygenase activity"/>
    <property type="evidence" value="ECO:0007669"/>
    <property type="project" value="UniProtKB-KW"/>
</dbReference>
<name>A0AA38Y9F1_9EURO</name>
<evidence type="ECO:0000313" key="9">
    <source>
        <dbReference type="Proteomes" id="UP001172681"/>
    </source>
</evidence>
<gene>
    <name evidence="8" type="ORF">H2204_003347</name>
</gene>
<comment type="similarity">
    <text evidence="2">Belongs to the PhyH family.</text>
</comment>
<dbReference type="InterPro" id="IPR008775">
    <property type="entry name" value="Phytyl_CoA_dOase-like"/>
</dbReference>
<dbReference type="EMBL" id="JAPDRN010000015">
    <property type="protein sequence ID" value="KAJ9640122.1"/>
    <property type="molecule type" value="Genomic_DNA"/>
</dbReference>
<dbReference type="SUPFAM" id="SSF51197">
    <property type="entry name" value="Clavaminate synthase-like"/>
    <property type="match status" value="1"/>
</dbReference>
<evidence type="ECO:0000313" key="8">
    <source>
        <dbReference type="EMBL" id="KAJ9640122.1"/>
    </source>
</evidence>
<evidence type="ECO:0000256" key="6">
    <source>
        <dbReference type="ARBA" id="ARBA00023002"/>
    </source>
</evidence>
<organism evidence="8 9">
    <name type="scientific">Knufia peltigerae</name>
    <dbReference type="NCBI Taxonomy" id="1002370"/>
    <lineage>
        <taxon>Eukaryota</taxon>
        <taxon>Fungi</taxon>
        <taxon>Dikarya</taxon>
        <taxon>Ascomycota</taxon>
        <taxon>Pezizomycotina</taxon>
        <taxon>Eurotiomycetes</taxon>
        <taxon>Chaetothyriomycetidae</taxon>
        <taxon>Chaetothyriales</taxon>
        <taxon>Trichomeriaceae</taxon>
        <taxon>Knufia</taxon>
    </lineage>
</organism>
<reference evidence="8" key="1">
    <citation type="submission" date="2022-10" db="EMBL/GenBank/DDBJ databases">
        <title>Culturing micro-colonial fungi from biological soil crusts in the Mojave desert and describing Neophaeococcomyces mojavensis, and introducing the new genera and species Taxawa tesnikishii.</title>
        <authorList>
            <person name="Kurbessoian T."/>
            <person name="Stajich J.E."/>
        </authorList>
    </citation>
    <scope>NUCLEOTIDE SEQUENCE</scope>
    <source>
        <strain evidence="8">TK_35</strain>
    </source>
</reference>
<dbReference type="GO" id="GO:0046872">
    <property type="term" value="F:metal ion binding"/>
    <property type="evidence" value="ECO:0007669"/>
    <property type="project" value="UniProtKB-KW"/>
</dbReference>
<evidence type="ECO:0000256" key="1">
    <source>
        <dbReference type="ARBA" id="ARBA00001962"/>
    </source>
</evidence>
<dbReference type="Gene3D" id="2.60.120.620">
    <property type="entry name" value="q2cbj1_9rhob like domain"/>
    <property type="match status" value="1"/>
</dbReference>
<evidence type="ECO:0000256" key="7">
    <source>
        <dbReference type="ARBA" id="ARBA00023004"/>
    </source>
</evidence>
<evidence type="ECO:0000256" key="2">
    <source>
        <dbReference type="ARBA" id="ARBA00005830"/>
    </source>
</evidence>
<keyword evidence="7" id="KW-0408">Iron</keyword>
<sequence length="304" mass="33190">MADAVNKQSKAVCSFDRTDARVDDVVAAIVRDGGCFIRGFLDKQSLKQIEDEVRPYLDGDQPFQGAFFPRETRKVCGLAGKSPTYVKKIVADPTYQAICKRLLASVTKSWVGDKCLEHTSKPILNAHTVLSIGPGARAQDLHRDDSIHHNILPAVSREDYQPGRDTAVGCFVAGKKATRANGATRFVPGSHLQHTLQPPSEEGAVFAEMEPGDAFLMLASCYHGGSANTTENEERLLYGTFMCKGYLRQEENIPLAVPLEKAAQYPSAVQALLGYDVSDPFLGWVDLKSPLEVCFGKQGSNGFH</sequence>
<dbReference type="AlphaFoldDB" id="A0AA38Y9F1"/>
<accession>A0AA38Y9F1</accession>
<dbReference type="Pfam" id="PF05721">
    <property type="entry name" value="PhyH"/>
    <property type="match status" value="1"/>
</dbReference>
<keyword evidence="6" id="KW-0560">Oxidoreductase</keyword>
<evidence type="ECO:0008006" key="10">
    <source>
        <dbReference type="Google" id="ProtNLM"/>
    </source>
</evidence>
<proteinExistence type="inferred from homology"/>
<evidence type="ECO:0000256" key="4">
    <source>
        <dbReference type="ARBA" id="ARBA00022723"/>
    </source>
</evidence>
<keyword evidence="9" id="KW-1185">Reference proteome</keyword>
<dbReference type="Proteomes" id="UP001172681">
    <property type="component" value="Unassembled WGS sequence"/>
</dbReference>
<protein>
    <recommendedName>
        <fullName evidence="10">Phytanoyl-CoA dioxygenase</fullName>
    </recommendedName>
</protein>
<comment type="subunit">
    <text evidence="3">Homodimer.</text>
</comment>
<evidence type="ECO:0000256" key="3">
    <source>
        <dbReference type="ARBA" id="ARBA00011738"/>
    </source>
</evidence>
<dbReference type="PANTHER" id="PTHR20883">
    <property type="entry name" value="PHYTANOYL-COA DIOXYGENASE DOMAIN CONTAINING 1"/>
    <property type="match status" value="1"/>
</dbReference>
<comment type="cofactor">
    <cofactor evidence="1">
        <name>Fe cation</name>
        <dbReference type="ChEBI" id="CHEBI:24875"/>
    </cofactor>
</comment>
<dbReference type="PANTHER" id="PTHR20883:SF45">
    <property type="entry name" value="PHYTANOYL-COA DIOXYGENASE FAMILY PROTEIN"/>
    <property type="match status" value="1"/>
</dbReference>
<keyword evidence="4" id="KW-0479">Metal-binding</keyword>